<dbReference type="SUPFAM" id="SSF103473">
    <property type="entry name" value="MFS general substrate transporter"/>
    <property type="match status" value="1"/>
</dbReference>
<evidence type="ECO:0000256" key="2">
    <source>
        <dbReference type="ARBA" id="ARBA00022692"/>
    </source>
</evidence>
<comment type="caution">
    <text evidence="7">The sequence shown here is derived from an EMBL/GenBank/DDBJ whole genome shotgun (WGS) entry which is preliminary data.</text>
</comment>
<feature type="transmembrane region" description="Helical" evidence="5">
    <location>
        <begin position="379"/>
        <end position="396"/>
    </location>
</feature>
<sequence length="443" mass="44830">MYLSAGRAADAARGISAHDRGPRRAAVPGTVLALGMVSLVTDVSAEMVTAVLPLYLVAGLGMTPLAFGALEGFHQGAGALLRLVGGRVADRTRRRKRVAGTGYALSAVCKALLPVAATPWAVAGVLAADRAGKGLRTAPRDALISLSVPPAAQGRAFGVHRAMDTTGALLGPLAAFGVLWFVADGYDAVFTLSFCCAALGVVLLALFVREAPAPDLPEGPVAPGPGGRADRVPVLRTLLGVPGLLRLCAAAAGLGVFTVGDAFLYLLLQRRLDLSAAQFPLLAVGTSAVFLLCAVPVGRLADRVGRSRMFLAGHVLPAAVCLLLALPGPAGGGLLLLAVPVLLGVFYAATDGVLMAAAGPLLPEPLRTTGLAAVQTAQALGRFAGAVLFGAAWTAWGPGPALVVAAAGLLAGTAGAAVLRGKSGRKRTIHSIRTTRTSRTTRT</sequence>
<feature type="transmembrane region" description="Helical" evidence="5">
    <location>
        <begin position="51"/>
        <end position="73"/>
    </location>
</feature>
<evidence type="ECO:0000256" key="4">
    <source>
        <dbReference type="ARBA" id="ARBA00023136"/>
    </source>
</evidence>
<name>A0ABS8BD02_9ACTN</name>
<proteinExistence type="predicted"/>
<dbReference type="PROSITE" id="PS50850">
    <property type="entry name" value="MFS"/>
    <property type="match status" value="1"/>
</dbReference>
<reference evidence="7 8" key="1">
    <citation type="submission" date="2021-10" db="EMBL/GenBank/DDBJ databases">
        <title>Streptomyces sp. strain SMC 277, a novel streptomycete isolated from soil.</title>
        <authorList>
            <person name="Chanama M."/>
        </authorList>
    </citation>
    <scope>NUCLEOTIDE SEQUENCE [LARGE SCALE GENOMIC DNA]</scope>
    <source>
        <strain evidence="7 8">SMC 277</strain>
    </source>
</reference>
<accession>A0ABS8BD02</accession>
<evidence type="ECO:0000256" key="3">
    <source>
        <dbReference type="ARBA" id="ARBA00022989"/>
    </source>
</evidence>
<comment type="subcellular location">
    <subcellularLocation>
        <location evidence="1">Cell membrane</location>
        <topology evidence="1">Multi-pass membrane protein</topology>
    </subcellularLocation>
</comment>
<dbReference type="Gene3D" id="1.20.1250.20">
    <property type="entry name" value="MFS general substrate transporter like domains"/>
    <property type="match status" value="2"/>
</dbReference>
<gene>
    <name evidence="7" type="ORF">LG632_23865</name>
</gene>
<dbReference type="PANTHER" id="PTHR23518">
    <property type="entry name" value="C-METHYLTRANSFERASE"/>
    <property type="match status" value="1"/>
</dbReference>
<dbReference type="EMBL" id="JAJAUY010000123">
    <property type="protein sequence ID" value="MCB5182403.1"/>
    <property type="molecule type" value="Genomic_DNA"/>
</dbReference>
<dbReference type="InterPro" id="IPR020846">
    <property type="entry name" value="MFS_dom"/>
</dbReference>
<feature type="transmembrane region" description="Helical" evidence="5">
    <location>
        <begin position="334"/>
        <end position="358"/>
    </location>
</feature>
<feature type="transmembrane region" description="Helical" evidence="5">
    <location>
        <begin position="279"/>
        <end position="297"/>
    </location>
</feature>
<feature type="transmembrane region" description="Helical" evidence="5">
    <location>
        <begin position="309"/>
        <end position="328"/>
    </location>
</feature>
<keyword evidence="4 5" id="KW-0472">Membrane</keyword>
<dbReference type="Pfam" id="PF07690">
    <property type="entry name" value="MFS_1"/>
    <property type="match status" value="1"/>
</dbReference>
<feature type="domain" description="Major facilitator superfamily (MFS) profile" evidence="6">
    <location>
        <begin position="30"/>
        <end position="424"/>
    </location>
</feature>
<evidence type="ECO:0000259" key="6">
    <source>
        <dbReference type="PROSITE" id="PS50850"/>
    </source>
</evidence>
<evidence type="ECO:0000313" key="7">
    <source>
        <dbReference type="EMBL" id="MCB5182403.1"/>
    </source>
</evidence>
<evidence type="ECO:0000313" key="8">
    <source>
        <dbReference type="Proteomes" id="UP001199054"/>
    </source>
</evidence>
<dbReference type="InterPro" id="IPR011701">
    <property type="entry name" value="MFS"/>
</dbReference>
<feature type="transmembrane region" description="Helical" evidence="5">
    <location>
        <begin position="244"/>
        <end position="267"/>
    </location>
</feature>
<dbReference type="PANTHER" id="PTHR23518:SF2">
    <property type="entry name" value="MAJOR FACILITATOR SUPERFAMILY TRANSPORTER"/>
    <property type="match status" value="1"/>
</dbReference>
<feature type="transmembrane region" description="Helical" evidence="5">
    <location>
        <begin position="189"/>
        <end position="208"/>
    </location>
</feature>
<dbReference type="CDD" id="cd17370">
    <property type="entry name" value="MFS_MJ1317_like"/>
    <property type="match status" value="1"/>
</dbReference>
<keyword evidence="2 5" id="KW-0812">Transmembrane</keyword>
<dbReference type="InterPro" id="IPR036259">
    <property type="entry name" value="MFS_trans_sf"/>
</dbReference>
<dbReference type="RefSeq" id="WP_226729482.1">
    <property type="nucleotide sequence ID" value="NZ_JAJAUY010000123.1"/>
</dbReference>
<dbReference type="Proteomes" id="UP001199054">
    <property type="component" value="Unassembled WGS sequence"/>
</dbReference>
<protein>
    <submittedName>
        <fullName evidence="7">MFS transporter</fullName>
    </submittedName>
</protein>
<evidence type="ECO:0000256" key="1">
    <source>
        <dbReference type="ARBA" id="ARBA00004651"/>
    </source>
</evidence>
<evidence type="ECO:0000256" key="5">
    <source>
        <dbReference type="SAM" id="Phobius"/>
    </source>
</evidence>
<keyword evidence="8" id="KW-1185">Reference proteome</keyword>
<organism evidence="7 8">
    <name type="scientific">Streptomyces antimicrobicus</name>
    <dbReference type="NCBI Taxonomy" id="2883108"/>
    <lineage>
        <taxon>Bacteria</taxon>
        <taxon>Bacillati</taxon>
        <taxon>Actinomycetota</taxon>
        <taxon>Actinomycetes</taxon>
        <taxon>Kitasatosporales</taxon>
        <taxon>Streptomycetaceae</taxon>
        <taxon>Streptomyces</taxon>
    </lineage>
</organism>
<keyword evidence="3 5" id="KW-1133">Transmembrane helix</keyword>
<feature type="transmembrane region" description="Helical" evidence="5">
    <location>
        <begin position="402"/>
        <end position="419"/>
    </location>
</feature>